<evidence type="ECO:0000256" key="2">
    <source>
        <dbReference type="SAM" id="MobiDB-lite"/>
    </source>
</evidence>
<evidence type="ECO:0000256" key="1">
    <source>
        <dbReference type="SAM" id="Coils"/>
    </source>
</evidence>
<evidence type="ECO:0000313" key="3">
    <source>
        <dbReference type="EnsemblPlants" id="OBART08G23570.1"/>
    </source>
</evidence>
<protein>
    <submittedName>
        <fullName evidence="3">Uncharacterized protein</fullName>
    </submittedName>
</protein>
<dbReference type="PANTHER" id="PTHR34937:SF2">
    <property type="entry name" value="OS08G0559800 PROTEIN"/>
    <property type="match status" value="1"/>
</dbReference>
<dbReference type="Gramene" id="OBART08G23570.1">
    <property type="protein sequence ID" value="OBART08G23570.1"/>
    <property type="gene ID" value="OBART08G23570"/>
</dbReference>
<dbReference type="Proteomes" id="UP000026960">
    <property type="component" value="Chromosome 8"/>
</dbReference>
<name>A0A0D3H373_9ORYZ</name>
<dbReference type="STRING" id="65489.A0A0D3H373"/>
<reference evidence="3" key="1">
    <citation type="journal article" date="2009" name="Rice">
        <title>De Novo Next Generation Sequencing of Plant Genomes.</title>
        <authorList>
            <person name="Rounsley S."/>
            <person name="Marri P.R."/>
            <person name="Yu Y."/>
            <person name="He R."/>
            <person name="Sisneros N."/>
            <person name="Goicoechea J.L."/>
            <person name="Lee S.J."/>
            <person name="Angelova A."/>
            <person name="Kudrna D."/>
            <person name="Luo M."/>
            <person name="Affourtit J."/>
            <person name="Desany B."/>
            <person name="Knight J."/>
            <person name="Niazi F."/>
            <person name="Egholm M."/>
            <person name="Wing R.A."/>
        </authorList>
    </citation>
    <scope>NUCLEOTIDE SEQUENCE [LARGE SCALE GENOMIC DNA]</scope>
    <source>
        <strain evidence="3">cv. IRGC 105608</strain>
    </source>
</reference>
<dbReference type="EnsemblPlants" id="OBART08G23570.1">
    <property type="protein sequence ID" value="OBART08G23570.1"/>
    <property type="gene ID" value="OBART08G23570"/>
</dbReference>
<proteinExistence type="predicted"/>
<dbReference type="eggNOG" id="ENOG502QUP5">
    <property type="taxonomic scope" value="Eukaryota"/>
</dbReference>
<feature type="coiled-coil region" evidence="1">
    <location>
        <begin position="192"/>
        <end position="356"/>
    </location>
</feature>
<keyword evidence="1" id="KW-0175">Coiled coil</keyword>
<dbReference type="HOGENOM" id="CLU_032437_0_0_1"/>
<evidence type="ECO:0000313" key="4">
    <source>
        <dbReference type="Proteomes" id="UP000026960"/>
    </source>
</evidence>
<reference evidence="3" key="2">
    <citation type="submission" date="2015-03" db="UniProtKB">
        <authorList>
            <consortium name="EnsemblPlants"/>
        </authorList>
    </citation>
    <scope>IDENTIFICATION</scope>
</reference>
<dbReference type="PANTHER" id="PTHR34937">
    <property type="entry name" value="OS08G0559800 PROTEIN"/>
    <property type="match status" value="1"/>
</dbReference>
<accession>A0A0D3H373</accession>
<feature type="compositionally biased region" description="Polar residues" evidence="2">
    <location>
        <begin position="167"/>
        <end position="181"/>
    </location>
</feature>
<keyword evidence="4" id="KW-1185">Reference proteome</keyword>
<sequence>MDYQPKVAMHKITTSLHLVHRILDSILDRAYDDKLDRLYESVNNDDQRGGLKILASQAHHIHELAKEVQINFSGYMEMQRKEEKRFGSMISSLKKENQDIRSMLKIAVTEKEAAENRLCVLKGDKDQGRSAILQIAEKGLHKVGFGFIMDVITGESEREENMSSNSATEISTTGRESDQGVDSLTSVVGKTMENMQNEINDLRHALHKSRSDCDRLQLLAAEQAQKIVKYELHIKDLEEREIFLLHSVEELTVDLKEVEREAARWREACELEVEAGKDAIKQLNQEVALLTEELRRVKADLEAANSKLQLKEKLAATAMAAQAAADECLKLADSRSAGLQLRIEELTKQIEQEDEHAGKERGSAHRRTRYACWPLRRLRVISASSSARKWFVDQNGRLPPGTEALLQIRI</sequence>
<dbReference type="InterPro" id="IPR040300">
    <property type="entry name" value="At3g49055-like"/>
</dbReference>
<dbReference type="PaxDb" id="65489-OBART08G23570.1"/>
<organism evidence="3">
    <name type="scientific">Oryza barthii</name>
    <dbReference type="NCBI Taxonomy" id="65489"/>
    <lineage>
        <taxon>Eukaryota</taxon>
        <taxon>Viridiplantae</taxon>
        <taxon>Streptophyta</taxon>
        <taxon>Embryophyta</taxon>
        <taxon>Tracheophyta</taxon>
        <taxon>Spermatophyta</taxon>
        <taxon>Magnoliopsida</taxon>
        <taxon>Liliopsida</taxon>
        <taxon>Poales</taxon>
        <taxon>Poaceae</taxon>
        <taxon>BOP clade</taxon>
        <taxon>Oryzoideae</taxon>
        <taxon>Oryzeae</taxon>
        <taxon>Oryzinae</taxon>
        <taxon>Oryza</taxon>
    </lineage>
</organism>
<feature type="region of interest" description="Disordered" evidence="2">
    <location>
        <begin position="156"/>
        <end position="181"/>
    </location>
</feature>
<dbReference type="AlphaFoldDB" id="A0A0D3H373"/>